<dbReference type="AlphaFoldDB" id="A0A319B8B6"/>
<evidence type="ECO:0000313" key="2">
    <source>
        <dbReference type="Proteomes" id="UP000248405"/>
    </source>
</evidence>
<organism evidence="1 2">
    <name type="scientific">Aspergillus vadensis (strain CBS 113365 / IMI 142717 / IBT 24658)</name>
    <dbReference type="NCBI Taxonomy" id="1448311"/>
    <lineage>
        <taxon>Eukaryota</taxon>
        <taxon>Fungi</taxon>
        <taxon>Dikarya</taxon>
        <taxon>Ascomycota</taxon>
        <taxon>Pezizomycotina</taxon>
        <taxon>Eurotiomycetes</taxon>
        <taxon>Eurotiomycetidae</taxon>
        <taxon>Eurotiales</taxon>
        <taxon>Aspergillaceae</taxon>
        <taxon>Aspergillus</taxon>
        <taxon>Aspergillus subgen. Circumdati</taxon>
    </lineage>
</organism>
<dbReference type="Proteomes" id="UP000248405">
    <property type="component" value="Unassembled WGS sequence"/>
</dbReference>
<dbReference type="GeneID" id="37211469"/>
<name>A0A319B8B6_ASPVC</name>
<reference evidence="1" key="1">
    <citation type="submission" date="2016-12" db="EMBL/GenBank/DDBJ databases">
        <title>The genomes of Aspergillus section Nigri reveals drivers in fungal speciation.</title>
        <authorList>
            <consortium name="DOE Joint Genome Institute"/>
            <person name="Vesth T.C."/>
            <person name="Nybo J."/>
            <person name="Theobald S."/>
            <person name="Brandl J."/>
            <person name="Frisvad J.C."/>
            <person name="Nielsen K.F."/>
            <person name="Lyhne E.K."/>
            <person name="Kogle M.E."/>
            <person name="Kuo A."/>
            <person name="Riley R."/>
            <person name="Clum A."/>
            <person name="Nolan M."/>
            <person name="Lipzen A."/>
            <person name="Salamov A."/>
            <person name="Henrissat B."/>
            <person name="Wiebenga A."/>
            <person name="De Vries R.P."/>
            <person name="Grigoriev I.V."/>
            <person name="Mortensen U.H."/>
            <person name="Andersen M.R."/>
            <person name="Baker S.E."/>
        </authorList>
    </citation>
    <scope>NUCLEOTIDE SEQUENCE [LARGE SCALE GENOMIC DNA]</scope>
    <source>
        <strain evidence="1">CBS 113365</strain>
    </source>
</reference>
<protein>
    <submittedName>
        <fullName evidence="1">Uncharacterized protein</fullName>
    </submittedName>
</protein>
<dbReference type="EMBL" id="KZ821626">
    <property type="protein sequence ID" value="PYH68599.1"/>
    <property type="molecule type" value="Genomic_DNA"/>
</dbReference>
<dbReference type="RefSeq" id="XP_025562393.1">
    <property type="nucleotide sequence ID" value="XM_025706877.1"/>
</dbReference>
<sequence>MRRSSFRVSAWSISSVGSPDPLRASSVYCNPGCRSLFDGPPEGSKIKGRSVCFILRWMKEKKELMSSNGFTVHLVVVATQDGVSQWMDGSFVYIQ</sequence>
<keyword evidence="2" id="KW-1185">Reference proteome</keyword>
<proteinExistence type="predicted"/>
<evidence type="ECO:0000313" key="1">
    <source>
        <dbReference type="EMBL" id="PYH68599.1"/>
    </source>
</evidence>
<accession>A0A319B8B6</accession>
<gene>
    <name evidence="1" type="ORF">BO88DRAFT_405457</name>
</gene>